<evidence type="ECO:0000256" key="2">
    <source>
        <dbReference type="ARBA" id="ARBA00022475"/>
    </source>
</evidence>
<dbReference type="OrthoDB" id="9797028at2"/>
<gene>
    <name evidence="7" type="ORF">FO442_05270</name>
</gene>
<evidence type="ECO:0000256" key="4">
    <source>
        <dbReference type="ARBA" id="ARBA00022989"/>
    </source>
</evidence>
<keyword evidence="2" id="KW-1003">Cell membrane</keyword>
<feature type="transmembrane region" description="Helical" evidence="6">
    <location>
        <begin position="184"/>
        <end position="206"/>
    </location>
</feature>
<dbReference type="PIRSF" id="PIRSF035875">
    <property type="entry name" value="RNase_BN"/>
    <property type="match status" value="1"/>
</dbReference>
<evidence type="ECO:0000313" key="7">
    <source>
        <dbReference type="EMBL" id="TSJ46570.1"/>
    </source>
</evidence>
<dbReference type="AlphaFoldDB" id="A0A556N2Y7"/>
<keyword evidence="4 6" id="KW-1133">Transmembrane helix</keyword>
<feature type="transmembrane region" description="Helical" evidence="6">
    <location>
        <begin position="248"/>
        <end position="272"/>
    </location>
</feature>
<dbReference type="PANTHER" id="PTHR30213">
    <property type="entry name" value="INNER MEMBRANE PROTEIN YHJD"/>
    <property type="match status" value="1"/>
</dbReference>
<dbReference type="NCBIfam" id="TIGR00765">
    <property type="entry name" value="yihY_not_rbn"/>
    <property type="match status" value="1"/>
</dbReference>
<evidence type="ECO:0000256" key="1">
    <source>
        <dbReference type="ARBA" id="ARBA00004651"/>
    </source>
</evidence>
<dbReference type="GO" id="GO:0005886">
    <property type="term" value="C:plasma membrane"/>
    <property type="evidence" value="ECO:0007669"/>
    <property type="project" value="UniProtKB-SubCell"/>
</dbReference>
<dbReference type="InterPro" id="IPR017039">
    <property type="entry name" value="Virul_fac_BrkB"/>
</dbReference>
<feature type="transmembrane region" description="Helical" evidence="6">
    <location>
        <begin position="144"/>
        <end position="164"/>
    </location>
</feature>
<dbReference type="RefSeq" id="WP_144332107.1">
    <property type="nucleotide sequence ID" value="NZ_VLPL01000002.1"/>
</dbReference>
<protein>
    <submittedName>
        <fullName evidence="7">YihY/virulence factor BrkB family protein</fullName>
    </submittedName>
</protein>
<evidence type="ECO:0000256" key="5">
    <source>
        <dbReference type="ARBA" id="ARBA00023136"/>
    </source>
</evidence>
<dbReference type="Pfam" id="PF03631">
    <property type="entry name" value="Virul_fac_BrkB"/>
    <property type="match status" value="1"/>
</dbReference>
<sequence>MTGKKRTLLKNLYAITKATVKNWWKADPFRQSAVVAYYAVFSIPALLVIVIAVAGLVFGEDAVRGEVSEQIKGALGNETAKSIENIIANVSAQKSSVIATIIGIATLIIGSTGVFTELQISLNQIWGVQVVVKKKWLKTIKSRLFSFGLVLSLGFLMLVSLLLTTGLEALSEMIRDRFPDFVPFLLKVAGFVLSFGVITVLFALMFKVLPDAKIKLRDVWIGAMVTTLLFILGKFGLGIYFAKASPGSAYGAAGSIILVMLWVSYSCMILFLGAEFTKQYATFHGHEIQPTSESRIMEQPNPKRL</sequence>
<evidence type="ECO:0000313" key="8">
    <source>
        <dbReference type="Proteomes" id="UP000316008"/>
    </source>
</evidence>
<feature type="transmembrane region" description="Helical" evidence="6">
    <location>
        <begin position="218"/>
        <end position="242"/>
    </location>
</feature>
<reference evidence="7 8" key="1">
    <citation type="submission" date="2019-07" db="EMBL/GenBank/DDBJ databases">
        <authorList>
            <person name="Huq M.A."/>
        </authorList>
    </citation>
    <scope>NUCLEOTIDE SEQUENCE [LARGE SCALE GENOMIC DNA]</scope>
    <source>
        <strain evidence="7 8">MAH-3</strain>
    </source>
</reference>
<dbReference type="PANTHER" id="PTHR30213:SF1">
    <property type="entry name" value="INNER MEMBRANE PROTEIN YHJD"/>
    <property type="match status" value="1"/>
</dbReference>
<comment type="subcellular location">
    <subcellularLocation>
        <location evidence="1">Cell membrane</location>
        <topology evidence="1">Multi-pass membrane protein</topology>
    </subcellularLocation>
</comment>
<accession>A0A556N2Y7</accession>
<name>A0A556N2Y7_9FLAO</name>
<keyword evidence="3 6" id="KW-0812">Transmembrane</keyword>
<proteinExistence type="predicted"/>
<dbReference type="Proteomes" id="UP000316008">
    <property type="component" value="Unassembled WGS sequence"/>
</dbReference>
<feature type="transmembrane region" description="Helical" evidence="6">
    <location>
        <begin position="97"/>
        <end position="116"/>
    </location>
</feature>
<keyword evidence="5 6" id="KW-0472">Membrane</keyword>
<evidence type="ECO:0000256" key="6">
    <source>
        <dbReference type="SAM" id="Phobius"/>
    </source>
</evidence>
<keyword evidence="8" id="KW-1185">Reference proteome</keyword>
<organism evidence="7 8">
    <name type="scientific">Fluviicola chungangensis</name>
    <dbReference type="NCBI Taxonomy" id="2597671"/>
    <lineage>
        <taxon>Bacteria</taxon>
        <taxon>Pseudomonadati</taxon>
        <taxon>Bacteroidota</taxon>
        <taxon>Flavobacteriia</taxon>
        <taxon>Flavobacteriales</taxon>
        <taxon>Crocinitomicaceae</taxon>
        <taxon>Fluviicola</taxon>
    </lineage>
</organism>
<comment type="caution">
    <text evidence="7">The sequence shown here is derived from an EMBL/GenBank/DDBJ whole genome shotgun (WGS) entry which is preliminary data.</text>
</comment>
<evidence type="ECO:0000256" key="3">
    <source>
        <dbReference type="ARBA" id="ARBA00022692"/>
    </source>
</evidence>
<dbReference type="EMBL" id="VLPL01000002">
    <property type="protein sequence ID" value="TSJ46570.1"/>
    <property type="molecule type" value="Genomic_DNA"/>
</dbReference>
<feature type="transmembrane region" description="Helical" evidence="6">
    <location>
        <begin position="35"/>
        <end position="58"/>
    </location>
</feature>